<evidence type="ECO:0000313" key="2">
    <source>
        <dbReference type="Proteomes" id="UP000606653"/>
    </source>
</evidence>
<organism evidence="1 2">
    <name type="scientific">Saccharibacillus kuerlensis</name>
    <dbReference type="NCBI Taxonomy" id="459527"/>
    <lineage>
        <taxon>Bacteria</taxon>
        <taxon>Bacillati</taxon>
        <taxon>Bacillota</taxon>
        <taxon>Bacilli</taxon>
        <taxon>Bacillales</taxon>
        <taxon>Paenibacillaceae</taxon>
        <taxon>Saccharibacillus</taxon>
    </lineage>
</organism>
<dbReference type="RefSeq" id="WP_018976348.1">
    <property type="nucleotide sequence ID" value="NZ_BMLN01000006.1"/>
</dbReference>
<evidence type="ECO:0000313" key="1">
    <source>
        <dbReference type="EMBL" id="GGO02247.1"/>
    </source>
</evidence>
<sequence length="90" mass="10587">MEMRENSLEHAKAHLIAEAFFQKRPHSVLPIIGKSFMNEVWTAESEGEKIIVRLNDKDPYAEKVFLKENSAWNKLFDRQRSSDPSWCDYT</sequence>
<comment type="caution">
    <text evidence="1">The sequence shown here is derived from an EMBL/GenBank/DDBJ whole genome shotgun (WGS) entry which is preliminary data.</text>
</comment>
<name>A0ABQ2L468_9BACL</name>
<reference evidence="2" key="1">
    <citation type="journal article" date="2019" name="Int. J. Syst. Evol. Microbiol.">
        <title>The Global Catalogue of Microorganisms (GCM) 10K type strain sequencing project: providing services to taxonomists for standard genome sequencing and annotation.</title>
        <authorList>
            <consortium name="The Broad Institute Genomics Platform"/>
            <consortium name="The Broad Institute Genome Sequencing Center for Infectious Disease"/>
            <person name="Wu L."/>
            <person name="Ma J."/>
        </authorList>
    </citation>
    <scope>NUCLEOTIDE SEQUENCE [LARGE SCALE GENOMIC DNA]</scope>
    <source>
        <strain evidence="2">CGMCC 1.6964</strain>
    </source>
</reference>
<accession>A0ABQ2L468</accession>
<gene>
    <name evidence="1" type="ORF">GCM10010969_25390</name>
</gene>
<protein>
    <submittedName>
        <fullName evidence="1">Uncharacterized protein</fullName>
    </submittedName>
</protein>
<proteinExistence type="predicted"/>
<keyword evidence="2" id="KW-1185">Reference proteome</keyword>
<dbReference type="EMBL" id="BMLN01000006">
    <property type="protein sequence ID" value="GGO02247.1"/>
    <property type="molecule type" value="Genomic_DNA"/>
</dbReference>
<dbReference type="Proteomes" id="UP000606653">
    <property type="component" value="Unassembled WGS sequence"/>
</dbReference>